<dbReference type="SUPFAM" id="SSF53649">
    <property type="entry name" value="Alkaline phosphatase-like"/>
    <property type="match status" value="1"/>
</dbReference>
<sequence>MRSGLFLCFLFFWSMAAYCQSDTTQQVIPGRKNSAAQQKKPYVILISADGFRDDYAQKYQASNLRRLAASGIKADYMLPSYPSLTFPNHYTLVTGLTPAHHGLVGNNFYDPLRKETYFKSNRKNTIDSTWYGGTPLWVLAERQQMLSATFYWVGSDAGVKNTFPTYYYHYNERIDINRRINAVVRWLSLPAEERPHFITFYLPQVDEAGHWYGPDAPETGRSVRFVDSVVNELNKVVKATGLDVSYVFVSDHGMAKTDNKDPISIPAVVDTAKYLAYGDVTLVNLYAKKGADIAADHKRLKAKAKGYDVYLKSSTPARLRFGEADDRYNRIGDIVLAAQVPNVFQFGSYNINVGQHGYDVKLVPEMRAVFYAWGPAFKKGINIKPFKNVSIYNLIANILGLTITEKVDGDDRLAKEILLKK</sequence>
<feature type="chain" id="PRO_5016736005" evidence="1">
    <location>
        <begin position="20"/>
        <end position="421"/>
    </location>
</feature>
<dbReference type="RefSeq" id="WP_114006019.1">
    <property type="nucleotide sequence ID" value="NZ_QGDC01000008.1"/>
</dbReference>
<proteinExistence type="predicted"/>
<evidence type="ECO:0000313" key="2">
    <source>
        <dbReference type="EMBL" id="RCH54094.1"/>
    </source>
</evidence>
<name>A0A367GKT0_9SPHI</name>
<dbReference type="InterPro" id="IPR017850">
    <property type="entry name" value="Alkaline_phosphatase_core_sf"/>
</dbReference>
<evidence type="ECO:0000256" key="1">
    <source>
        <dbReference type="SAM" id="SignalP"/>
    </source>
</evidence>
<comment type="caution">
    <text evidence="2">The sequence shown here is derived from an EMBL/GenBank/DDBJ whole genome shotgun (WGS) entry which is preliminary data.</text>
</comment>
<dbReference type="GO" id="GO:0016787">
    <property type="term" value="F:hydrolase activity"/>
    <property type="evidence" value="ECO:0007669"/>
    <property type="project" value="UniProtKB-ARBA"/>
</dbReference>
<reference evidence="2 3" key="1">
    <citation type="submission" date="2018-05" db="EMBL/GenBank/DDBJ databases">
        <title>Mucilaginibacter hurinus sp. nov., isolated from briquette warehouse soil.</title>
        <authorList>
            <person name="Choi L."/>
        </authorList>
    </citation>
    <scope>NUCLEOTIDE SEQUENCE [LARGE SCALE GENOMIC DNA]</scope>
    <source>
        <strain evidence="2 3">ZR32</strain>
    </source>
</reference>
<organism evidence="2 3">
    <name type="scientific">Mucilaginibacter hurinus</name>
    <dbReference type="NCBI Taxonomy" id="2201324"/>
    <lineage>
        <taxon>Bacteria</taxon>
        <taxon>Pseudomonadati</taxon>
        <taxon>Bacteroidota</taxon>
        <taxon>Sphingobacteriia</taxon>
        <taxon>Sphingobacteriales</taxon>
        <taxon>Sphingobacteriaceae</taxon>
        <taxon>Mucilaginibacter</taxon>
    </lineage>
</organism>
<dbReference type="EMBL" id="QGDC01000008">
    <property type="protein sequence ID" value="RCH54094.1"/>
    <property type="molecule type" value="Genomic_DNA"/>
</dbReference>
<gene>
    <name evidence="2" type="ORF">DJ568_14525</name>
</gene>
<dbReference type="PANTHER" id="PTHR10151">
    <property type="entry name" value="ECTONUCLEOTIDE PYROPHOSPHATASE/PHOSPHODIESTERASE"/>
    <property type="match status" value="1"/>
</dbReference>
<dbReference type="Proteomes" id="UP000253209">
    <property type="component" value="Unassembled WGS sequence"/>
</dbReference>
<feature type="signal peptide" evidence="1">
    <location>
        <begin position="1"/>
        <end position="19"/>
    </location>
</feature>
<dbReference type="OrthoDB" id="9779418at2"/>
<protein>
    <submittedName>
        <fullName evidence="2">Alkaline phosphatase family protein</fullName>
    </submittedName>
</protein>
<evidence type="ECO:0000313" key="3">
    <source>
        <dbReference type="Proteomes" id="UP000253209"/>
    </source>
</evidence>
<dbReference type="PANTHER" id="PTHR10151:SF120">
    <property type="entry name" value="BIS(5'-ADENOSYL)-TRIPHOSPHATASE"/>
    <property type="match status" value="1"/>
</dbReference>
<dbReference type="CDD" id="cd16018">
    <property type="entry name" value="Enpp"/>
    <property type="match status" value="1"/>
</dbReference>
<dbReference type="Pfam" id="PF01663">
    <property type="entry name" value="Phosphodiest"/>
    <property type="match status" value="1"/>
</dbReference>
<dbReference type="InterPro" id="IPR002591">
    <property type="entry name" value="Phosphodiest/P_Trfase"/>
</dbReference>
<keyword evidence="1" id="KW-0732">Signal</keyword>
<dbReference type="AlphaFoldDB" id="A0A367GKT0"/>
<accession>A0A367GKT0</accession>
<dbReference type="Gene3D" id="3.40.720.10">
    <property type="entry name" value="Alkaline Phosphatase, subunit A"/>
    <property type="match status" value="1"/>
</dbReference>
<dbReference type="Gene3D" id="3.30.1360.180">
    <property type="match status" value="1"/>
</dbReference>
<keyword evidence="3" id="KW-1185">Reference proteome</keyword>